<reference evidence="4" key="2">
    <citation type="journal article" date="2021" name="PeerJ">
        <title>Extensive microbial diversity within the chicken gut microbiome revealed by metagenomics and culture.</title>
        <authorList>
            <person name="Gilroy R."/>
            <person name="Ravi A."/>
            <person name="Getino M."/>
            <person name="Pursley I."/>
            <person name="Horton D.L."/>
            <person name="Alikhan N.F."/>
            <person name="Baker D."/>
            <person name="Gharbi K."/>
            <person name="Hall N."/>
            <person name="Watson M."/>
            <person name="Adriaenssens E.M."/>
            <person name="Foster-Nyarko E."/>
            <person name="Jarju S."/>
            <person name="Secka A."/>
            <person name="Antonio M."/>
            <person name="Oren A."/>
            <person name="Chaudhuri R.R."/>
            <person name="La Ragione R."/>
            <person name="Hildebrand F."/>
            <person name="Pallen M.J."/>
        </authorList>
    </citation>
    <scope>NUCLEOTIDE SEQUENCE</scope>
    <source>
        <strain evidence="4">ChiBcolR7-354</strain>
    </source>
</reference>
<dbReference type="EMBL" id="DVGA01000064">
    <property type="protein sequence ID" value="HIQ78897.1"/>
    <property type="molecule type" value="Genomic_DNA"/>
</dbReference>
<dbReference type="SUPFAM" id="SSF53850">
    <property type="entry name" value="Periplasmic binding protein-like II"/>
    <property type="match status" value="1"/>
</dbReference>
<evidence type="ECO:0000313" key="4">
    <source>
        <dbReference type="EMBL" id="HIQ78897.1"/>
    </source>
</evidence>
<dbReference type="PANTHER" id="PTHR30024">
    <property type="entry name" value="ALIPHATIC SULFONATES-BINDING PROTEIN-RELATED"/>
    <property type="match status" value="1"/>
</dbReference>
<evidence type="ECO:0000256" key="2">
    <source>
        <dbReference type="SAM" id="SignalP"/>
    </source>
</evidence>
<dbReference type="PANTHER" id="PTHR30024:SF46">
    <property type="entry name" value="ABC TRANSPORTER, SUBSTRATE-BINDING LIPOPROTEIN"/>
    <property type="match status" value="1"/>
</dbReference>
<sequence>MRNKRLLAVILSLVTLLALAACGAEPAEESTAPSPAGSPESPSAEESPEAVGPDTGLEIDIMVLNGTTGFGMAPLIASAEAGEAALNYSFSVETDASIVSAAMINGDADIAALPTNAAATLYNRTEGDVQLLALNTLGVLYLVSDGSVEVSSVEDLRGQTVYAPAQNPTFIFQYICEQNGLTVGEDVIIDNTYAQPAELNAAAASGTVSLAVLPEPMVTIARSQNESLSVALDLTAEWDAVAPEGSLVQGCVVVSRAFAEEHPAELSQFLADYGASVESVIDDPESAAADIAAAGVFAQEAVAAKAIPNCNLCFITGEEMRSAMEEFLNIMYAVAPESIGGAVPDGGFYYLA</sequence>
<feature type="compositionally biased region" description="Low complexity" evidence="1">
    <location>
        <begin position="27"/>
        <end position="45"/>
    </location>
</feature>
<accession>A0A9D0ZE13</accession>
<comment type="caution">
    <text evidence="4">The sequence shown here is derived from an EMBL/GenBank/DDBJ whole genome shotgun (WGS) entry which is preliminary data.</text>
</comment>
<organism evidence="4 5">
    <name type="scientific">Candidatus Scatomorpha intestinavium</name>
    <dbReference type="NCBI Taxonomy" id="2840922"/>
    <lineage>
        <taxon>Bacteria</taxon>
        <taxon>Bacillati</taxon>
        <taxon>Bacillota</taxon>
        <taxon>Clostridia</taxon>
        <taxon>Eubacteriales</taxon>
        <taxon>Candidatus Scatomorpha</taxon>
    </lineage>
</organism>
<evidence type="ECO:0000256" key="1">
    <source>
        <dbReference type="SAM" id="MobiDB-lite"/>
    </source>
</evidence>
<dbReference type="InterPro" id="IPR015168">
    <property type="entry name" value="SsuA/THI5"/>
</dbReference>
<evidence type="ECO:0000259" key="3">
    <source>
        <dbReference type="Pfam" id="PF09084"/>
    </source>
</evidence>
<feature type="signal peptide" evidence="2">
    <location>
        <begin position="1"/>
        <end position="20"/>
    </location>
</feature>
<dbReference type="AlphaFoldDB" id="A0A9D0ZE13"/>
<gene>
    <name evidence="4" type="ORF">IAB77_06520</name>
</gene>
<dbReference type="InterPro" id="IPR027024">
    <property type="entry name" value="UCP027386_ABC_sbc_TM0202"/>
</dbReference>
<proteinExistence type="predicted"/>
<feature type="domain" description="SsuA/THI5-like" evidence="3">
    <location>
        <begin position="94"/>
        <end position="287"/>
    </location>
</feature>
<reference evidence="4" key="1">
    <citation type="submission" date="2020-10" db="EMBL/GenBank/DDBJ databases">
        <authorList>
            <person name="Gilroy R."/>
        </authorList>
    </citation>
    <scope>NUCLEOTIDE SEQUENCE</scope>
    <source>
        <strain evidence="4">ChiBcolR7-354</strain>
    </source>
</reference>
<protein>
    <submittedName>
        <fullName evidence="4">ABC transporter substrate-binding protein</fullName>
    </submittedName>
</protein>
<dbReference type="Pfam" id="PF09084">
    <property type="entry name" value="NMT1"/>
    <property type="match status" value="1"/>
</dbReference>
<dbReference type="Proteomes" id="UP000824262">
    <property type="component" value="Unassembled WGS sequence"/>
</dbReference>
<dbReference type="PROSITE" id="PS51257">
    <property type="entry name" value="PROKAR_LIPOPROTEIN"/>
    <property type="match status" value="1"/>
</dbReference>
<feature type="region of interest" description="Disordered" evidence="1">
    <location>
        <begin position="27"/>
        <end position="52"/>
    </location>
</feature>
<feature type="chain" id="PRO_5038518738" evidence="2">
    <location>
        <begin position="21"/>
        <end position="352"/>
    </location>
</feature>
<keyword evidence="2" id="KW-0732">Signal</keyword>
<evidence type="ECO:0000313" key="5">
    <source>
        <dbReference type="Proteomes" id="UP000824262"/>
    </source>
</evidence>
<name>A0A9D0ZE13_9FIRM</name>
<dbReference type="Gene3D" id="3.40.190.10">
    <property type="entry name" value="Periplasmic binding protein-like II"/>
    <property type="match status" value="2"/>
</dbReference>
<dbReference type="PIRSF" id="PIRSF027386">
    <property type="entry name" value="UCP027386_ABC_sbc_TM0202"/>
    <property type="match status" value="1"/>
</dbReference>